<evidence type="ECO:0000313" key="1">
    <source>
        <dbReference type="EMBL" id="KKK77059.1"/>
    </source>
</evidence>
<name>A0A0F9AF17_9ZZZZ</name>
<comment type="caution">
    <text evidence="1">The sequence shown here is derived from an EMBL/GenBank/DDBJ whole genome shotgun (WGS) entry which is preliminary data.</text>
</comment>
<gene>
    <name evidence="1" type="ORF">LCGC14_2857420</name>
</gene>
<protein>
    <submittedName>
        <fullName evidence="1">Uncharacterized protein</fullName>
    </submittedName>
</protein>
<dbReference type="EMBL" id="LAZR01055136">
    <property type="protein sequence ID" value="KKK77059.1"/>
    <property type="molecule type" value="Genomic_DNA"/>
</dbReference>
<dbReference type="AlphaFoldDB" id="A0A0F9AF17"/>
<sequence length="44" mass="5248">MMEEIALQKQKFFVEGLEAKIDLDRITENTKIRNPLKRFVNRLA</sequence>
<feature type="non-terminal residue" evidence="1">
    <location>
        <position position="44"/>
    </location>
</feature>
<reference evidence="1" key="1">
    <citation type="journal article" date="2015" name="Nature">
        <title>Complex archaea that bridge the gap between prokaryotes and eukaryotes.</title>
        <authorList>
            <person name="Spang A."/>
            <person name="Saw J.H."/>
            <person name="Jorgensen S.L."/>
            <person name="Zaremba-Niedzwiedzka K."/>
            <person name="Martijn J."/>
            <person name="Lind A.E."/>
            <person name="van Eijk R."/>
            <person name="Schleper C."/>
            <person name="Guy L."/>
            <person name="Ettema T.J."/>
        </authorList>
    </citation>
    <scope>NUCLEOTIDE SEQUENCE</scope>
</reference>
<accession>A0A0F9AF17</accession>
<proteinExistence type="predicted"/>
<organism evidence="1">
    <name type="scientific">marine sediment metagenome</name>
    <dbReference type="NCBI Taxonomy" id="412755"/>
    <lineage>
        <taxon>unclassified sequences</taxon>
        <taxon>metagenomes</taxon>
        <taxon>ecological metagenomes</taxon>
    </lineage>
</organism>